<evidence type="ECO:0000259" key="1">
    <source>
        <dbReference type="PROSITE" id="PS51819"/>
    </source>
</evidence>
<dbReference type="AlphaFoldDB" id="A0AB34VL56"/>
<evidence type="ECO:0000313" key="3">
    <source>
        <dbReference type="Proteomes" id="UP000072520"/>
    </source>
</evidence>
<organism evidence="2 3">
    <name type="scientific">Pantoea stewartii</name>
    <dbReference type="NCBI Taxonomy" id="66269"/>
    <lineage>
        <taxon>Bacteria</taxon>
        <taxon>Pseudomonadati</taxon>
        <taxon>Pseudomonadota</taxon>
        <taxon>Gammaproteobacteria</taxon>
        <taxon>Enterobacterales</taxon>
        <taxon>Erwiniaceae</taxon>
        <taxon>Pantoea</taxon>
    </lineage>
</organism>
<dbReference type="Pfam" id="PF22658">
    <property type="entry name" value="YycE-like_N"/>
    <property type="match status" value="1"/>
</dbReference>
<dbReference type="InterPro" id="IPR029068">
    <property type="entry name" value="Glyas_Bleomycin-R_OHBP_Dase"/>
</dbReference>
<dbReference type="RefSeq" id="WP_058598228.1">
    <property type="nucleotide sequence ID" value="NZ_LDSH01000010.1"/>
</dbReference>
<protein>
    <recommendedName>
        <fullName evidence="1">VOC domain-containing protein</fullName>
    </recommendedName>
</protein>
<accession>A0AB34VL56</accession>
<name>A0AB34VL56_9GAMM</name>
<dbReference type="InterPro" id="IPR058998">
    <property type="entry name" value="YycE-like_N"/>
</dbReference>
<dbReference type="CDD" id="cd06587">
    <property type="entry name" value="VOC"/>
    <property type="match status" value="1"/>
</dbReference>
<dbReference type="Proteomes" id="UP000072520">
    <property type="component" value="Unassembled WGS sequence"/>
</dbReference>
<reference evidence="2 3" key="1">
    <citation type="journal article" date="2016" name="Front. Microbiol.">
        <title>Genomic Resource of Rice Seed Associated Bacteria.</title>
        <authorList>
            <person name="Midha S."/>
            <person name="Bansal K."/>
            <person name="Sharma S."/>
            <person name="Kumar N."/>
            <person name="Patil P.P."/>
            <person name="Chaudhry V."/>
            <person name="Patil P.B."/>
        </authorList>
    </citation>
    <scope>NUCLEOTIDE SEQUENCE [LARGE SCALE GENOMIC DNA]</scope>
    <source>
        <strain evidence="2 3">RSA13</strain>
    </source>
</reference>
<sequence>MVIQQLRIARPVSDLTASADLYCTGLGLHKLGEFRDHDGFSGIMLGDKTLPWHLEFTFCQHHPVQPATTVDDLLVLYLPDAACWQQRCQVMTRAGFTEVTSFNPYWAKNGATFQDRDGYRIVIQHAAWQA</sequence>
<dbReference type="InterPro" id="IPR037523">
    <property type="entry name" value="VOC_core"/>
</dbReference>
<dbReference type="SUPFAM" id="SSF54593">
    <property type="entry name" value="Glyoxalase/Bleomycin resistance protein/Dihydroxybiphenyl dioxygenase"/>
    <property type="match status" value="1"/>
</dbReference>
<dbReference type="InterPro" id="IPR058997">
    <property type="entry name" value="YycE-like_C"/>
</dbReference>
<dbReference type="Gene3D" id="3.10.180.10">
    <property type="entry name" value="2,3-Dihydroxybiphenyl 1,2-Dioxygenase, domain 1"/>
    <property type="match status" value="1"/>
</dbReference>
<evidence type="ECO:0000313" key="2">
    <source>
        <dbReference type="EMBL" id="KTT01287.1"/>
    </source>
</evidence>
<proteinExistence type="predicted"/>
<dbReference type="Pfam" id="PF22659">
    <property type="entry name" value="YycE-like_C"/>
    <property type="match status" value="1"/>
</dbReference>
<dbReference type="EMBL" id="LDSI01000002">
    <property type="protein sequence ID" value="KTT01287.1"/>
    <property type="molecule type" value="Genomic_DNA"/>
</dbReference>
<comment type="caution">
    <text evidence="2">The sequence shown here is derived from an EMBL/GenBank/DDBJ whole genome shotgun (WGS) entry which is preliminary data.</text>
</comment>
<feature type="domain" description="VOC" evidence="1">
    <location>
        <begin position="4"/>
        <end position="126"/>
    </location>
</feature>
<gene>
    <name evidence="2" type="ORF">RSA13_02380</name>
</gene>
<dbReference type="PROSITE" id="PS51819">
    <property type="entry name" value="VOC"/>
    <property type="match status" value="1"/>
</dbReference>